<sequence>MSGFVPIRLKLWTYESNCSYQELGAAEAIKDLVHEASRAETIDQVAQAQAKVVHSLPPTTPAKIKAEVVDFVTSTIYKGFGVKHETDCTEQYAAQRQLVVKDQNLVFFKKKVAATIAT</sequence>
<name>A0ACC0VTH9_9STRA</name>
<evidence type="ECO:0000313" key="2">
    <source>
        <dbReference type="Proteomes" id="UP001163321"/>
    </source>
</evidence>
<reference evidence="1 2" key="1">
    <citation type="journal article" date="2022" name="bioRxiv">
        <title>The genome of the oomycete Peronosclerospora sorghi, a cosmopolitan pathogen of maize and sorghum, is inflated with dispersed pseudogenes.</title>
        <authorList>
            <person name="Fletcher K."/>
            <person name="Martin F."/>
            <person name="Isakeit T."/>
            <person name="Cavanaugh K."/>
            <person name="Magill C."/>
            <person name="Michelmore R."/>
        </authorList>
    </citation>
    <scope>NUCLEOTIDE SEQUENCE [LARGE SCALE GENOMIC DNA]</scope>
    <source>
        <strain evidence="1">P6</strain>
    </source>
</reference>
<organism evidence="1 2">
    <name type="scientific">Peronosclerospora sorghi</name>
    <dbReference type="NCBI Taxonomy" id="230839"/>
    <lineage>
        <taxon>Eukaryota</taxon>
        <taxon>Sar</taxon>
        <taxon>Stramenopiles</taxon>
        <taxon>Oomycota</taxon>
        <taxon>Peronosporomycetes</taxon>
        <taxon>Peronosporales</taxon>
        <taxon>Peronosporaceae</taxon>
        <taxon>Peronosclerospora</taxon>
    </lineage>
</organism>
<dbReference type="EMBL" id="CM047585">
    <property type="protein sequence ID" value="KAI9909850.1"/>
    <property type="molecule type" value="Genomic_DNA"/>
</dbReference>
<gene>
    <name evidence="1" type="ORF">PsorP6_010620</name>
</gene>
<protein>
    <submittedName>
        <fullName evidence="1">Uncharacterized protein</fullName>
    </submittedName>
</protein>
<comment type="caution">
    <text evidence="1">The sequence shown here is derived from an EMBL/GenBank/DDBJ whole genome shotgun (WGS) entry which is preliminary data.</text>
</comment>
<dbReference type="Proteomes" id="UP001163321">
    <property type="component" value="Chromosome 6"/>
</dbReference>
<proteinExistence type="predicted"/>
<keyword evidence="2" id="KW-1185">Reference proteome</keyword>
<evidence type="ECO:0000313" key="1">
    <source>
        <dbReference type="EMBL" id="KAI9909850.1"/>
    </source>
</evidence>
<accession>A0ACC0VTH9</accession>